<dbReference type="Gene3D" id="3.30.2410.10">
    <property type="entry name" value="Hect, E3 ligase catalytic domain"/>
    <property type="match status" value="1"/>
</dbReference>
<evidence type="ECO:0000313" key="8">
    <source>
        <dbReference type="EMBL" id="EAY16905.1"/>
    </source>
</evidence>
<reference evidence="8" key="1">
    <citation type="submission" date="2006-10" db="EMBL/GenBank/DDBJ databases">
        <authorList>
            <person name="Amadeo P."/>
            <person name="Zhao Q."/>
            <person name="Wortman J."/>
            <person name="Fraser-Liggett C."/>
            <person name="Carlton J."/>
        </authorList>
    </citation>
    <scope>NUCLEOTIDE SEQUENCE</scope>
    <source>
        <strain evidence="8">G3</strain>
    </source>
</reference>
<dbReference type="PANTHER" id="PTHR11254:SF67">
    <property type="entry name" value="E3 UBIQUITIN-PROTEIN LIGASE HUWE1"/>
    <property type="match status" value="1"/>
</dbReference>
<evidence type="ECO:0000256" key="2">
    <source>
        <dbReference type="ARBA" id="ARBA00004906"/>
    </source>
</evidence>
<evidence type="ECO:0000256" key="5">
    <source>
        <dbReference type="ARBA" id="ARBA00022786"/>
    </source>
</evidence>
<dbReference type="PROSITE" id="PS50237">
    <property type="entry name" value="HECT"/>
    <property type="match status" value="1"/>
</dbReference>
<feature type="active site" description="Glycyl thioester intermediate" evidence="6">
    <location>
        <position position="322"/>
    </location>
</feature>
<reference evidence="8" key="2">
    <citation type="journal article" date="2007" name="Science">
        <title>Draft genome sequence of the sexually transmitted pathogen Trichomonas vaginalis.</title>
        <authorList>
            <person name="Carlton J.M."/>
            <person name="Hirt R.P."/>
            <person name="Silva J.C."/>
            <person name="Delcher A.L."/>
            <person name="Schatz M."/>
            <person name="Zhao Q."/>
            <person name="Wortman J.R."/>
            <person name="Bidwell S.L."/>
            <person name="Alsmark U.C.M."/>
            <person name="Besteiro S."/>
            <person name="Sicheritz-Ponten T."/>
            <person name="Noel C.J."/>
            <person name="Dacks J.B."/>
            <person name="Foster P.G."/>
            <person name="Simillion C."/>
            <person name="Van de Peer Y."/>
            <person name="Miranda-Saavedra D."/>
            <person name="Barton G.J."/>
            <person name="Westrop G.D."/>
            <person name="Mueller S."/>
            <person name="Dessi D."/>
            <person name="Fiori P.L."/>
            <person name="Ren Q."/>
            <person name="Paulsen I."/>
            <person name="Zhang H."/>
            <person name="Bastida-Corcuera F.D."/>
            <person name="Simoes-Barbosa A."/>
            <person name="Brown M.T."/>
            <person name="Hayes R.D."/>
            <person name="Mukherjee M."/>
            <person name="Okumura C.Y."/>
            <person name="Schneider R."/>
            <person name="Smith A.J."/>
            <person name="Vanacova S."/>
            <person name="Villalvazo M."/>
            <person name="Haas B.J."/>
            <person name="Pertea M."/>
            <person name="Feldblyum T.V."/>
            <person name="Utterback T.R."/>
            <person name="Shu C.L."/>
            <person name="Osoegawa K."/>
            <person name="de Jong P.J."/>
            <person name="Hrdy I."/>
            <person name="Horvathova L."/>
            <person name="Zubacova Z."/>
            <person name="Dolezal P."/>
            <person name="Malik S.B."/>
            <person name="Logsdon J.M. Jr."/>
            <person name="Henze K."/>
            <person name="Gupta A."/>
            <person name="Wang C.C."/>
            <person name="Dunne R.L."/>
            <person name="Upcroft J.A."/>
            <person name="Upcroft P."/>
            <person name="White O."/>
            <person name="Salzberg S.L."/>
            <person name="Tang P."/>
            <person name="Chiu C.-H."/>
            <person name="Lee Y.-S."/>
            <person name="Embley T.M."/>
            <person name="Coombs G.H."/>
            <person name="Mottram J.C."/>
            <person name="Tachezy J."/>
            <person name="Fraser-Liggett C.M."/>
            <person name="Johnson P.J."/>
        </authorList>
    </citation>
    <scope>NUCLEOTIDE SEQUENCE [LARGE SCALE GENOMIC DNA]</scope>
    <source>
        <strain evidence="8">G3</strain>
    </source>
</reference>
<evidence type="ECO:0000256" key="3">
    <source>
        <dbReference type="ARBA" id="ARBA00012485"/>
    </source>
</evidence>
<dbReference type="KEGG" id="tva:4774917"/>
<sequence>MNEDIDYTNPDLIALYDYFNDDKNIKVGWLNDFRDWAETGQIGHLKIDITKTHSHGIDYDSPELIKIIDYLAKEEAHFPSKIIAFRVKEKRLMYYTEYEGSTGQDVGGLFRDSYFHMVNELMDVNIKYFTKPPRTLHCERDRLVPALNLPVRIASTIGSLIASAIATQNPHKAWNLPRFIWESFVTDLDISHFVDCDDQNYFNNLKKIVNFMRSGFWKVIPLDKVHNFSGRFIERLACGSKKELDINSFLAYFNPPSRNARVWPVFVQAISTFTSQELSKLMGYITGNETPKDTKDFCLKLDDKSTSLQDENQFSLPFAHTCFNLIHIMPYKTAELLRCKLKICISLQSEFEE</sequence>
<feature type="domain" description="HECT" evidence="7">
    <location>
        <begin position="203"/>
        <end position="353"/>
    </location>
</feature>
<protein>
    <recommendedName>
        <fullName evidence="3">HECT-type E3 ubiquitin transferase</fullName>
        <ecNumber evidence="3">2.3.2.26</ecNumber>
    </recommendedName>
</protein>
<comment type="pathway">
    <text evidence="2">Protein modification; protein ubiquitination.</text>
</comment>
<dbReference type="VEuPathDB" id="TrichDB:TVAG_150560"/>
<dbReference type="GO" id="GO:0005737">
    <property type="term" value="C:cytoplasm"/>
    <property type="evidence" value="ECO:0000318"/>
    <property type="project" value="GO_Central"/>
</dbReference>
<dbReference type="GO" id="GO:0061630">
    <property type="term" value="F:ubiquitin protein ligase activity"/>
    <property type="evidence" value="ECO:0000318"/>
    <property type="project" value="GO_Central"/>
</dbReference>
<dbReference type="Gene3D" id="3.90.1750.10">
    <property type="entry name" value="Hect, E3 ligase catalytic domains"/>
    <property type="match status" value="1"/>
</dbReference>
<dbReference type="SMR" id="A2DRV8"/>
<comment type="catalytic activity">
    <reaction evidence="1">
        <text>S-ubiquitinyl-[E2 ubiquitin-conjugating enzyme]-L-cysteine + [acceptor protein]-L-lysine = [E2 ubiquitin-conjugating enzyme]-L-cysteine + N(6)-ubiquitinyl-[acceptor protein]-L-lysine.</text>
        <dbReference type="EC" id="2.3.2.26"/>
    </reaction>
</comment>
<evidence type="ECO:0000256" key="4">
    <source>
        <dbReference type="ARBA" id="ARBA00022679"/>
    </source>
</evidence>
<dbReference type="InterPro" id="IPR000569">
    <property type="entry name" value="HECT_dom"/>
</dbReference>
<dbReference type="AlphaFoldDB" id="A2DRV8"/>
<dbReference type="PANTHER" id="PTHR11254">
    <property type="entry name" value="HECT DOMAIN UBIQUITIN-PROTEIN LIGASE"/>
    <property type="match status" value="1"/>
</dbReference>
<dbReference type="EMBL" id="DS113237">
    <property type="protein sequence ID" value="EAY16905.1"/>
    <property type="molecule type" value="Genomic_DNA"/>
</dbReference>
<dbReference type="VEuPathDB" id="TrichDB:TVAGG3_0978590"/>
<keyword evidence="4" id="KW-0808">Transferase</keyword>
<evidence type="ECO:0000259" key="7">
    <source>
        <dbReference type="PROSITE" id="PS50237"/>
    </source>
</evidence>
<organism evidence="8 9">
    <name type="scientific">Trichomonas vaginalis (strain ATCC PRA-98 / G3)</name>
    <dbReference type="NCBI Taxonomy" id="412133"/>
    <lineage>
        <taxon>Eukaryota</taxon>
        <taxon>Metamonada</taxon>
        <taxon>Parabasalia</taxon>
        <taxon>Trichomonadida</taxon>
        <taxon>Trichomonadidae</taxon>
        <taxon>Trichomonas</taxon>
    </lineage>
</organism>
<evidence type="ECO:0000256" key="1">
    <source>
        <dbReference type="ARBA" id="ARBA00000885"/>
    </source>
</evidence>
<dbReference type="Proteomes" id="UP000001542">
    <property type="component" value="Unassembled WGS sequence"/>
</dbReference>
<accession>A2DRV8</accession>
<dbReference type="EC" id="2.3.2.26" evidence="3"/>
<dbReference type="GO" id="GO:0006511">
    <property type="term" value="P:ubiquitin-dependent protein catabolic process"/>
    <property type="evidence" value="ECO:0000318"/>
    <property type="project" value="GO_Central"/>
</dbReference>
<dbReference type="InterPro" id="IPR050409">
    <property type="entry name" value="E3_ubiq-protein_ligase"/>
</dbReference>
<name>A2DRV8_TRIV3</name>
<dbReference type="SUPFAM" id="SSF56204">
    <property type="entry name" value="Hect, E3 ligase catalytic domain"/>
    <property type="match status" value="1"/>
</dbReference>
<proteinExistence type="predicted"/>
<dbReference type="OrthoDB" id="423283at2759"/>
<dbReference type="STRING" id="5722.A2DRV8"/>
<dbReference type="SMART" id="SM00119">
    <property type="entry name" value="HECTc"/>
    <property type="match status" value="1"/>
</dbReference>
<evidence type="ECO:0000256" key="6">
    <source>
        <dbReference type="PROSITE-ProRule" id="PRU00104"/>
    </source>
</evidence>
<keyword evidence="5 6" id="KW-0833">Ubl conjugation pathway</keyword>
<gene>
    <name evidence="8" type="ORF">TVAG_150560</name>
</gene>
<dbReference type="RefSeq" id="XP_001329128.1">
    <property type="nucleotide sequence ID" value="XM_001329093.1"/>
</dbReference>
<dbReference type="Pfam" id="PF00632">
    <property type="entry name" value="HECT"/>
    <property type="match status" value="1"/>
</dbReference>
<evidence type="ECO:0000313" key="9">
    <source>
        <dbReference type="Proteomes" id="UP000001542"/>
    </source>
</evidence>
<dbReference type="InterPro" id="IPR035983">
    <property type="entry name" value="Hect_E3_ubiquitin_ligase"/>
</dbReference>
<dbReference type="InParanoid" id="A2DRV8"/>
<keyword evidence="9" id="KW-1185">Reference proteome</keyword>